<feature type="compositionally biased region" description="Low complexity" evidence="1">
    <location>
        <begin position="1275"/>
        <end position="1287"/>
    </location>
</feature>
<feature type="compositionally biased region" description="Basic and acidic residues" evidence="1">
    <location>
        <begin position="827"/>
        <end position="838"/>
    </location>
</feature>
<gene>
    <name evidence="3" type="ORF">NQ315_009739</name>
</gene>
<evidence type="ECO:0000313" key="4">
    <source>
        <dbReference type="Proteomes" id="UP001159042"/>
    </source>
</evidence>
<proteinExistence type="predicted"/>
<feature type="compositionally biased region" description="Basic and acidic residues" evidence="1">
    <location>
        <begin position="1352"/>
        <end position="1365"/>
    </location>
</feature>
<reference evidence="3 4" key="1">
    <citation type="journal article" date="2023" name="Insect Mol. Biol.">
        <title>Genome sequencing provides insights into the evolution of gene families encoding plant cell wall-degrading enzymes in longhorned beetles.</title>
        <authorList>
            <person name="Shin N.R."/>
            <person name="Okamura Y."/>
            <person name="Kirsch R."/>
            <person name="Pauchet Y."/>
        </authorList>
    </citation>
    <scope>NUCLEOTIDE SEQUENCE [LARGE SCALE GENOMIC DNA]</scope>
    <source>
        <strain evidence="3">EAD_L_NR</strain>
    </source>
</reference>
<feature type="domain" description="Nuclear receptor coactivator 6 TRADD-N" evidence="2">
    <location>
        <begin position="12"/>
        <end position="125"/>
    </location>
</feature>
<protein>
    <recommendedName>
        <fullName evidence="2">Nuclear receptor coactivator 6 TRADD-N domain-containing protein</fullName>
    </recommendedName>
</protein>
<feature type="compositionally biased region" description="Basic and acidic residues" evidence="1">
    <location>
        <begin position="710"/>
        <end position="726"/>
    </location>
</feature>
<feature type="region of interest" description="Disordered" evidence="1">
    <location>
        <begin position="809"/>
        <end position="863"/>
    </location>
</feature>
<feature type="compositionally biased region" description="Low complexity" evidence="1">
    <location>
        <begin position="508"/>
        <end position="517"/>
    </location>
</feature>
<dbReference type="GO" id="GO:0045944">
    <property type="term" value="P:positive regulation of transcription by RNA polymerase II"/>
    <property type="evidence" value="ECO:0007669"/>
    <property type="project" value="TreeGrafter"/>
</dbReference>
<accession>A0AAV8WIC8</accession>
<dbReference type="EMBL" id="JANEYG010000001">
    <property type="protein sequence ID" value="KAJ8925887.1"/>
    <property type="molecule type" value="Genomic_DNA"/>
</dbReference>
<dbReference type="PANTHER" id="PTHR15690">
    <property type="entry name" value="NUCLEAR RECEPTOR COACTIVATOR 6"/>
    <property type="match status" value="1"/>
</dbReference>
<evidence type="ECO:0000256" key="1">
    <source>
        <dbReference type="SAM" id="MobiDB-lite"/>
    </source>
</evidence>
<dbReference type="PANTHER" id="PTHR15690:SF0">
    <property type="entry name" value="NUCLEAR RECEPTOR COACTIVATOR 6"/>
    <property type="match status" value="1"/>
</dbReference>
<dbReference type="Proteomes" id="UP001159042">
    <property type="component" value="Unassembled WGS sequence"/>
</dbReference>
<dbReference type="InterPro" id="IPR032715">
    <property type="entry name" value="NCOA6_TRADD-N"/>
</dbReference>
<feature type="region of interest" description="Disordered" evidence="1">
    <location>
        <begin position="508"/>
        <end position="529"/>
    </location>
</feature>
<dbReference type="Pfam" id="PF13820">
    <property type="entry name" value="NCOA6_TRADD-N"/>
    <property type="match status" value="1"/>
</dbReference>
<evidence type="ECO:0000313" key="3">
    <source>
        <dbReference type="EMBL" id="KAJ8925887.1"/>
    </source>
</evidence>
<feature type="compositionally biased region" description="Polar residues" evidence="1">
    <location>
        <begin position="1304"/>
        <end position="1321"/>
    </location>
</feature>
<feature type="region of interest" description="Disordered" evidence="1">
    <location>
        <begin position="1304"/>
        <end position="1502"/>
    </location>
</feature>
<feature type="compositionally biased region" description="Low complexity" evidence="1">
    <location>
        <begin position="1386"/>
        <end position="1399"/>
    </location>
</feature>
<feature type="compositionally biased region" description="Polar residues" evidence="1">
    <location>
        <begin position="1094"/>
        <end position="1108"/>
    </location>
</feature>
<feature type="compositionally biased region" description="Basic and acidic residues" evidence="1">
    <location>
        <begin position="733"/>
        <end position="745"/>
    </location>
</feature>
<feature type="region of interest" description="Disordered" evidence="1">
    <location>
        <begin position="690"/>
        <end position="745"/>
    </location>
</feature>
<feature type="region of interest" description="Disordered" evidence="1">
    <location>
        <begin position="1249"/>
        <end position="1289"/>
    </location>
</feature>
<feature type="compositionally biased region" description="Low complexity" evidence="1">
    <location>
        <begin position="692"/>
        <end position="709"/>
    </location>
</feature>
<dbReference type="InterPro" id="IPR026638">
    <property type="entry name" value="NCOA6"/>
</dbReference>
<keyword evidence="4" id="KW-1185">Reference proteome</keyword>
<feature type="compositionally biased region" description="Basic and acidic residues" evidence="1">
    <location>
        <begin position="1470"/>
        <end position="1483"/>
    </location>
</feature>
<sequence length="1502" mass="161866">MAANSDGHTEVTTVLTCEGDLSDPRFPAQLDFVVDRLDVILGDKVKIHKLEPWNSVRVTLSIPREAALRLRQLASEGSQHLRALGILSVQVEGDQVISLRLASGAVSSEPQEILLRTTQDGGSTDRRDTDLGLSFLSTPSSAAVNPTNSQVQFKSPNVVCPSDSVVPKVGTSAATSSNVSGSGKAFAGPFPFASMNQAIHTNRETAFNALPPPYPGKHPPVTISSPLLVNLLQNDGPKESGNVSKLPQTVTSARSVRTPAVTVHKPVASTVALSTNTNTNSTFVKPNPTSTQANVLVNNSISPSALSTNTSIRQNSTILTSTTVAVNKTPPQYSRSLSAPMTVKQQSLIGFQNSSATVAISQVNPLVQTTHQHPSSVSQASNVSQINVFHSQSQIKNSSTQVSNHPTQSIMSTQNVSVLSPPQSNIPLSQQNVSKNHSNALPQIKNVSHSGLPVPQSKITLLGNILPQPSSVGLSQTKSSLPQGVALTKNPPGFVSRPVKNAVNSFTQPQQTLNSPSLLPPPPPPQPTAISQTTTLSSYLSTISTAASLSNQSDSVINSTNIQNQSQAGFNNVMSRSLPSPPPYSVAIARPWDTLVHSSNSILDLTPTLTDLKPDVLDELLPTLERELSHSPLPELPEDFLGSNIISTPPSTVATAEDNRKFLINPLTGELEPHSGDESDTEELKDVFTGLPSPAALSDDDTSSTTRPDATTDHSDNETRSSETVKPRLKNTKVRERGRDSPALKQEKIKLRLKLEKSEPINPAYKVDVSFINTQPKKAATSVIPTTAEEPRVPPLHISLRGRNSVVIKNKSKLNPDGTPAKPKVRKNQDHTKIKKTDNGAPSAIEDLPANSTGSAMDEDGTGDQLKAKVNSLEQKKFKKFKPAHEHKDIVASLSQENDLKSKFIIHNHYKDKQKERRGSDSELVRNNKKYMESNGIICDEKKRRLSQAEQTEEEKPAVLGSTNIGTIAGLPQKPRKDKMKFKDVFKKDLGKSKMFAKTLGDKLQSKQVTLPTAGEMNMEAKFKQGLLEGSGEKGVPRPPYRTEVVNHLTTESNRTENAEKVTKVIPDAASLKEKSPEPDKCDTPDRKSELTEKQTAVVTGGRSPNSGTGQGEDSGIESMDALSEKSPNQASQSPHADILPPKTQVPIMLDIEAQLAKMEGYGQGGVGKTVDTHAAEDVNENNQPGKLKQCCELTCALQDSLKQGTVSLTAVSSSAPTIKQQAEISLVSLKVKKEENLDPLPVRVTPALYTYSNQNPEKGRGGSESPMLSDEDSNSCSTNSTMNSNSKQNRSLLEQLLIEIPNDHQTVPSSPSPATRSSVRTRALSKLGSPELSSPVTKNTRSVVPTKRKRNESDSSNHSLEEAKKKPRKTSEVVLDTVKTRQSEAAKAGSVKKSVAKVQQEESSDSDEPLIEKLRKPTNAINTHGNSVANATKSKVKSGSGVATANTKTIMMNTRRSVRSNMPAQNTRSKGDKIHSESEALRRKTRSAVSDLENKRKKEVK</sequence>
<feature type="compositionally biased region" description="Polar residues" evidence="1">
    <location>
        <begin position="1332"/>
        <end position="1344"/>
    </location>
</feature>
<comment type="caution">
    <text evidence="3">The sequence shown here is derived from an EMBL/GenBank/DDBJ whole genome shotgun (WGS) entry which is preliminary data.</text>
</comment>
<organism evidence="3 4">
    <name type="scientific">Exocentrus adspersus</name>
    <dbReference type="NCBI Taxonomy" id="1586481"/>
    <lineage>
        <taxon>Eukaryota</taxon>
        <taxon>Metazoa</taxon>
        <taxon>Ecdysozoa</taxon>
        <taxon>Arthropoda</taxon>
        <taxon>Hexapoda</taxon>
        <taxon>Insecta</taxon>
        <taxon>Pterygota</taxon>
        <taxon>Neoptera</taxon>
        <taxon>Endopterygota</taxon>
        <taxon>Coleoptera</taxon>
        <taxon>Polyphaga</taxon>
        <taxon>Cucujiformia</taxon>
        <taxon>Chrysomeloidea</taxon>
        <taxon>Cerambycidae</taxon>
        <taxon>Lamiinae</taxon>
        <taxon>Acanthocinini</taxon>
        <taxon>Exocentrus</taxon>
    </lineage>
</organism>
<dbReference type="GO" id="GO:0003713">
    <property type="term" value="F:transcription coactivator activity"/>
    <property type="evidence" value="ECO:0007669"/>
    <property type="project" value="InterPro"/>
</dbReference>
<feature type="compositionally biased region" description="Polar residues" evidence="1">
    <location>
        <begin position="1126"/>
        <end position="1135"/>
    </location>
</feature>
<feature type="region of interest" description="Disordered" evidence="1">
    <location>
        <begin position="1067"/>
        <end position="1143"/>
    </location>
</feature>
<feature type="compositionally biased region" description="Polar residues" evidence="1">
    <location>
        <begin position="1442"/>
        <end position="1469"/>
    </location>
</feature>
<dbReference type="GO" id="GO:0035097">
    <property type="term" value="C:histone methyltransferase complex"/>
    <property type="evidence" value="ECO:0007669"/>
    <property type="project" value="TreeGrafter"/>
</dbReference>
<feature type="compositionally biased region" description="Pro residues" evidence="1">
    <location>
        <begin position="518"/>
        <end position="527"/>
    </location>
</feature>
<name>A0AAV8WIC8_9CUCU</name>
<feature type="compositionally biased region" description="Basic and acidic residues" evidence="1">
    <location>
        <begin position="1493"/>
        <end position="1502"/>
    </location>
</feature>
<feature type="compositionally biased region" description="Polar residues" evidence="1">
    <location>
        <begin position="1420"/>
        <end position="1434"/>
    </location>
</feature>
<dbReference type="GO" id="GO:0005667">
    <property type="term" value="C:transcription regulator complex"/>
    <property type="evidence" value="ECO:0007669"/>
    <property type="project" value="TreeGrafter"/>
</dbReference>
<evidence type="ECO:0000259" key="2">
    <source>
        <dbReference type="Pfam" id="PF13820"/>
    </source>
</evidence>
<feature type="compositionally biased region" description="Basic and acidic residues" evidence="1">
    <location>
        <begin position="1071"/>
        <end position="1093"/>
    </location>
</feature>